<dbReference type="Gene3D" id="1.10.460.10">
    <property type="entry name" value="Topoisomerase I, domain 2"/>
    <property type="match status" value="1"/>
</dbReference>
<protein>
    <recommendedName>
        <fullName evidence="10">DNA topoisomerase</fullName>
        <ecNumber evidence="10">5.6.2.1</ecNumber>
    </recommendedName>
</protein>
<dbReference type="PRINTS" id="PR00417">
    <property type="entry name" value="PRTPISMRASEI"/>
</dbReference>
<feature type="compositionally biased region" description="Basic and acidic residues" evidence="11">
    <location>
        <begin position="240"/>
        <end position="263"/>
    </location>
</feature>
<keyword evidence="8 10" id="KW-0413">Isomerase</keyword>
<organism evidence="16 17">
    <name type="scientific">Tieghemiomyces parasiticus</name>
    <dbReference type="NCBI Taxonomy" id="78921"/>
    <lineage>
        <taxon>Eukaryota</taxon>
        <taxon>Fungi</taxon>
        <taxon>Fungi incertae sedis</taxon>
        <taxon>Zoopagomycota</taxon>
        <taxon>Kickxellomycotina</taxon>
        <taxon>Dimargaritomycetes</taxon>
        <taxon>Dimargaritales</taxon>
        <taxon>Dimargaritaceae</taxon>
        <taxon>Tieghemiomyces</taxon>
    </lineage>
</organism>
<feature type="region of interest" description="Disordered" evidence="11">
    <location>
        <begin position="1010"/>
        <end position="1062"/>
    </location>
</feature>
<dbReference type="Proteomes" id="UP001150569">
    <property type="component" value="Unassembled WGS sequence"/>
</dbReference>
<dbReference type="InterPro" id="IPR006171">
    <property type="entry name" value="TOPRIM_dom"/>
</dbReference>
<keyword evidence="4 9" id="KW-0863">Zinc-finger</keyword>
<dbReference type="EMBL" id="JANBPT010000127">
    <property type="protein sequence ID" value="KAJ1927246.1"/>
    <property type="molecule type" value="Genomic_DNA"/>
</dbReference>
<dbReference type="Pfam" id="PF00098">
    <property type="entry name" value="zf-CCHC"/>
    <property type="match status" value="1"/>
</dbReference>
<evidence type="ECO:0000256" key="7">
    <source>
        <dbReference type="ARBA" id="ARBA00023125"/>
    </source>
</evidence>
<dbReference type="InterPro" id="IPR000380">
    <property type="entry name" value="Topo_IA"/>
</dbReference>
<dbReference type="SMART" id="SM00437">
    <property type="entry name" value="TOP1Ac"/>
    <property type="match status" value="1"/>
</dbReference>
<dbReference type="Gene3D" id="2.70.20.10">
    <property type="entry name" value="Topoisomerase I, domain 3"/>
    <property type="match status" value="1"/>
</dbReference>
<keyword evidence="17" id="KW-1185">Reference proteome</keyword>
<evidence type="ECO:0000259" key="15">
    <source>
        <dbReference type="PROSITE" id="PS52039"/>
    </source>
</evidence>
<dbReference type="InterPro" id="IPR023405">
    <property type="entry name" value="Topo_IA_core_domain"/>
</dbReference>
<keyword evidence="6 10" id="KW-0799">Topoisomerase</keyword>
<dbReference type="EC" id="5.6.2.1" evidence="10"/>
<dbReference type="PROSITE" id="PS50158">
    <property type="entry name" value="ZF_CCHC"/>
    <property type="match status" value="1"/>
</dbReference>
<feature type="domain" description="Topo IA-type catalytic" evidence="15">
    <location>
        <begin position="165"/>
        <end position="612"/>
    </location>
</feature>
<evidence type="ECO:0000256" key="4">
    <source>
        <dbReference type="ARBA" id="ARBA00022771"/>
    </source>
</evidence>
<evidence type="ECO:0000256" key="6">
    <source>
        <dbReference type="ARBA" id="ARBA00023029"/>
    </source>
</evidence>
<proteinExistence type="inferred from homology"/>
<keyword evidence="7 10" id="KW-0238">DNA-binding</keyword>
<dbReference type="CDD" id="cd00186">
    <property type="entry name" value="TOP1Ac"/>
    <property type="match status" value="1"/>
</dbReference>
<feature type="region of interest" description="Disordered" evidence="11">
    <location>
        <begin position="944"/>
        <end position="965"/>
    </location>
</feature>
<dbReference type="AlphaFoldDB" id="A0A9W8E109"/>
<gene>
    <name evidence="16" type="primary">TOP3A_1</name>
    <name evidence="16" type="ORF">IWQ60_003096</name>
</gene>
<feature type="compositionally biased region" description="Basic and acidic residues" evidence="11">
    <location>
        <begin position="390"/>
        <end position="407"/>
    </location>
</feature>
<dbReference type="GO" id="GO:0006265">
    <property type="term" value="P:DNA topological change"/>
    <property type="evidence" value="ECO:0007669"/>
    <property type="project" value="InterPro"/>
</dbReference>
<dbReference type="PROSITE" id="PS51999">
    <property type="entry name" value="ZF_GRF"/>
    <property type="match status" value="2"/>
</dbReference>
<evidence type="ECO:0000259" key="14">
    <source>
        <dbReference type="PROSITE" id="PS51999"/>
    </source>
</evidence>
<dbReference type="GO" id="GO:0003677">
    <property type="term" value="F:DNA binding"/>
    <property type="evidence" value="ECO:0007669"/>
    <property type="project" value="UniProtKB-KW"/>
</dbReference>
<dbReference type="Gene3D" id="1.10.290.10">
    <property type="entry name" value="Topoisomerase I, domain 4"/>
    <property type="match status" value="1"/>
</dbReference>
<dbReference type="GO" id="GO:0006310">
    <property type="term" value="P:DNA recombination"/>
    <property type="evidence" value="ECO:0007669"/>
    <property type="project" value="TreeGrafter"/>
</dbReference>
<name>A0A9W8E109_9FUNG</name>
<feature type="region of interest" description="Disordered" evidence="11">
    <location>
        <begin position="240"/>
        <end position="265"/>
    </location>
</feature>
<dbReference type="PROSITE" id="PS52039">
    <property type="entry name" value="TOPO_IA_2"/>
    <property type="match status" value="1"/>
</dbReference>
<dbReference type="Gene3D" id="4.10.60.10">
    <property type="entry name" value="Zinc finger, CCHC-type"/>
    <property type="match status" value="1"/>
</dbReference>
<dbReference type="Pfam" id="PF06839">
    <property type="entry name" value="Zn_ribbon_GRF"/>
    <property type="match status" value="2"/>
</dbReference>
<evidence type="ECO:0000256" key="8">
    <source>
        <dbReference type="ARBA" id="ARBA00023235"/>
    </source>
</evidence>
<feature type="region of interest" description="Disordered" evidence="11">
    <location>
        <begin position="390"/>
        <end position="411"/>
    </location>
</feature>
<dbReference type="InterPro" id="IPR003601">
    <property type="entry name" value="Topo_IA_2"/>
</dbReference>
<evidence type="ECO:0000259" key="12">
    <source>
        <dbReference type="PROSITE" id="PS50158"/>
    </source>
</evidence>
<dbReference type="Gene3D" id="3.40.50.140">
    <property type="match status" value="1"/>
</dbReference>
<dbReference type="FunFam" id="3.40.50.140:FF:000003">
    <property type="entry name" value="DNA topoisomerase"/>
    <property type="match status" value="1"/>
</dbReference>
<dbReference type="InterPro" id="IPR013826">
    <property type="entry name" value="Topo_IA_cen_sub3"/>
</dbReference>
<dbReference type="InterPro" id="IPR034144">
    <property type="entry name" value="TOPRIM_TopoIII"/>
</dbReference>
<dbReference type="Pfam" id="PF01751">
    <property type="entry name" value="Toprim"/>
    <property type="match status" value="1"/>
</dbReference>
<evidence type="ECO:0000259" key="13">
    <source>
        <dbReference type="PROSITE" id="PS50880"/>
    </source>
</evidence>
<evidence type="ECO:0000256" key="5">
    <source>
        <dbReference type="ARBA" id="ARBA00022833"/>
    </source>
</evidence>
<dbReference type="PANTHER" id="PTHR11390">
    <property type="entry name" value="PROKARYOTIC DNA TOPOISOMERASE"/>
    <property type="match status" value="1"/>
</dbReference>
<feature type="domain" description="GRF-type" evidence="14">
    <location>
        <begin position="903"/>
        <end position="944"/>
    </location>
</feature>
<evidence type="ECO:0000256" key="10">
    <source>
        <dbReference type="RuleBase" id="RU362092"/>
    </source>
</evidence>
<comment type="similarity">
    <text evidence="2 10">Belongs to the type IA topoisomerase family.</text>
</comment>
<dbReference type="SUPFAM" id="SSF56712">
    <property type="entry name" value="Prokaryotic type I DNA topoisomerase"/>
    <property type="match status" value="1"/>
</dbReference>
<dbReference type="InterPro" id="IPR003602">
    <property type="entry name" value="Topo_IA_DNA-bd_dom"/>
</dbReference>
<dbReference type="Pfam" id="PF01131">
    <property type="entry name" value="Topoisom_bac"/>
    <property type="match status" value="1"/>
</dbReference>
<dbReference type="CDD" id="cd03362">
    <property type="entry name" value="TOPRIM_TopoIA_TopoIII"/>
    <property type="match status" value="1"/>
</dbReference>
<accession>A0A9W8E109</accession>
<dbReference type="InterPro" id="IPR010666">
    <property type="entry name" value="Znf_GRF"/>
</dbReference>
<dbReference type="InterPro" id="IPR001878">
    <property type="entry name" value="Znf_CCHC"/>
</dbReference>
<sequence length="1062" mass="116922">MRILIVAEKPSQAREVAQALSHGSCRRRPGKSKTCPNFDFRYKFRNQDCEVTVTSVAGHLMNIDFGPEYKSWKAVDPVLLFEAPIVKGVHPNYVDIQRNLKQETVRTDVLIIWTDYDREGENIGAEIVAVCREVRATRMEVLRAKFSVFTPEGIHNAMCNPVPLDYAQVAAVDARMELDLRVGSSLTRFQTLRLAPRFKEVNNKIISYGPCQFPTLGFVVDQYLRVERFVPEPFWQIDVTHTKPATEHDDDGKGESGHPEVPVKEGMTNQRAHAKFTWARTRLFDRWSCALLYEQCVNHPIAEVTRVDSKPTSKWKPVPLTTVEMLMMASKYLKISSDAAMKAAEGLYNKGFLSYPRTETDQFASDFAFEPLLEKQTGDQTWGRYAQRLLDGERRPPRNGRNNDKAHPPIHPTAYAANLAGPEKKLYEMIVRRFLAVCWDDAKGHKTEVTIRISGEEFRTKGLMVLARNYLLVYPYERWSESTIPCYQRGERFTPTEIKMNGGTTSTPQLLTEHELMKRMEMHGIGTDATIPQHIKTIQDREYAIRQPNDRFCPSTLGVALVEGYDTIGFDLSLSKPYLRSVMERDMKRIIKGERTKEQVIAQTVSIYREVYTKTLNQFETLEMALIKNFGHAPDAEAPALQTLPKSVGQCQSCGKATGLRTTAAGKIYIVDVLEETCQRCAGSPRLLELSYRPGSFPIGYPSPYRGCLGGCDETLTELFNVRRPSSTATSAVGPQSRVPTAAAGQPLRRYPSGQLLRPATPSADVNGPLSRNGSYSNFGNPGTAYSTLTVPANGGGGGINQPDPSVQCLCGTPAVMRVTRKDGPNKDRTFYICANPRESQCDFFQWSDAAGSSSSAMGAAAANTNATHHRNSTSLLPSTQVLNGFHQHLQASATSDTARIQCRCNLLAVSAVAQSAGPNQGRTYFKCSKSYQACQFFQWGDEPSGSNSGGGGGSGNEDGYEHKYDSMGRYAGSVRKSTGSTAGGSGGSGDWMASATCYICDQTGHIASSCPQKDKRTNGGAGARSGGSSSRGTRRSTSTRSTSGIKAARGAGGPRKSRKTK</sequence>
<evidence type="ECO:0000256" key="3">
    <source>
        <dbReference type="ARBA" id="ARBA00022723"/>
    </source>
</evidence>
<dbReference type="GO" id="GO:0031422">
    <property type="term" value="C:RecQ family helicase-topoisomerase III complex"/>
    <property type="evidence" value="ECO:0007669"/>
    <property type="project" value="TreeGrafter"/>
</dbReference>
<feature type="domain" description="GRF-type" evidence="14">
    <location>
        <begin position="809"/>
        <end position="851"/>
    </location>
</feature>
<keyword evidence="5" id="KW-0862">Zinc</keyword>
<dbReference type="FunFam" id="1.10.290.10:FF:000001">
    <property type="entry name" value="DNA topoisomerase"/>
    <property type="match status" value="1"/>
</dbReference>
<feature type="domain" description="CCHC-type" evidence="12">
    <location>
        <begin position="998"/>
        <end position="1013"/>
    </location>
</feature>
<dbReference type="OrthoDB" id="430051at2759"/>
<evidence type="ECO:0000256" key="2">
    <source>
        <dbReference type="ARBA" id="ARBA00009446"/>
    </source>
</evidence>
<comment type="catalytic activity">
    <reaction evidence="1 10">
        <text>ATP-independent breakage of single-stranded DNA, followed by passage and rejoining.</text>
        <dbReference type="EC" id="5.6.2.1"/>
    </reaction>
</comment>
<dbReference type="SMART" id="SM00343">
    <property type="entry name" value="ZnF_C2HC"/>
    <property type="match status" value="1"/>
</dbReference>
<reference evidence="16" key="1">
    <citation type="submission" date="2022-07" db="EMBL/GenBank/DDBJ databases">
        <title>Phylogenomic reconstructions and comparative analyses of Kickxellomycotina fungi.</title>
        <authorList>
            <person name="Reynolds N.K."/>
            <person name="Stajich J.E."/>
            <person name="Barry K."/>
            <person name="Grigoriev I.V."/>
            <person name="Crous P."/>
            <person name="Smith M.E."/>
        </authorList>
    </citation>
    <scope>NUCLEOTIDE SEQUENCE</scope>
    <source>
        <strain evidence="16">RSA 861</strain>
    </source>
</reference>
<feature type="domain" description="Toprim" evidence="13">
    <location>
        <begin position="2"/>
        <end position="154"/>
    </location>
</feature>
<dbReference type="PANTHER" id="PTHR11390:SF21">
    <property type="entry name" value="DNA TOPOISOMERASE 3-ALPHA"/>
    <property type="match status" value="1"/>
</dbReference>
<evidence type="ECO:0000313" key="16">
    <source>
        <dbReference type="EMBL" id="KAJ1927246.1"/>
    </source>
</evidence>
<evidence type="ECO:0000256" key="11">
    <source>
        <dbReference type="SAM" id="MobiDB-lite"/>
    </source>
</evidence>
<dbReference type="InterPro" id="IPR013497">
    <property type="entry name" value="Topo_IA_cen"/>
</dbReference>
<dbReference type="GO" id="GO:0003917">
    <property type="term" value="F:DNA topoisomerase type I (single strand cut, ATP-independent) activity"/>
    <property type="evidence" value="ECO:0007669"/>
    <property type="project" value="UniProtKB-EC"/>
</dbReference>
<dbReference type="InterPro" id="IPR013825">
    <property type="entry name" value="Topo_IA_cen_sub2"/>
</dbReference>
<feature type="compositionally biased region" description="Gly residues" evidence="11">
    <location>
        <begin position="948"/>
        <end position="957"/>
    </location>
</feature>
<dbReference type="SMART" id="SM00493">
    <property type="entry name" value="TOPRIM"/>
    <property type="match status" value="1"/>
</dbReference>
<evidence type="ECO:0000256" key="9">
    <source>
        <dbReference type="PROSITE-ProRule" id="PRU00047"/>
    </source>
</evidence>
<dbReference type="InterPro" id="IPR036875">
    <property type="entry name" value="Znf_CCHC_sf"/>
</dbReference>
<dbReference type="GO" id="GO:0006281">
    <property type="term" value="P:DNA repair"/>
    <property type="evidence" value="ECO:0007669"/>
    <property type="project" value="TreeGrafter"/>
</dbReference>
<dbReference type="SUPFAM" id="SSF57756">
    <property type="entry name" value="Retrovirus zinc finger-like domains"/>
    <property type="match status" value="1"/>
</dbReference>
<dbReference type="SMART" id="SM00436">
    <property type="entry name" value="TOP1Bc"/>
    <property type="match status" value="1"/>
</dbReference>
<dbReference type="GO" id="GO:0005634">
    <property type="term" value="C:nucleus"/>
    <property type="evidence" value="ECO:0007669"/>
    <property type="project" value="TreeGrafter"/>
</dbReference>
<dbReference type="PROSITE" id="PS50880">
    <property type="entry name" value="TOPRIM"/>
    <property type="match status" value="1"/>
</dbReference>
<dbReference type="GO" id="GO:0008270">
    <property type="term" value="F:zinc ion binding"/>
    <property type="evidence" value="ECO:0007669"/>
    <property type="project" value="UniProtKB-KW"/>
</dbReference>
<dbReference type="InterPro" id="IPR013824">
    <property type="entry name" value="Topo_IA_cen_sub1"/>
</dbReference>
<evidence type="ECO:0000256" key="1">
    <source>
        <dbReference type="ARBA" id="ARBA00000213"/>
    </source>
</evidence>
<feature type="compositionally biased region" description="Low complexity" evidence="11">
    <location>
        <begin position="1027"/>
        <end position="1045"/>
    </location>
</feature>
<comment type="caution">
    <text evidence="16">The sequence shown here is derived from an EMBL/GenBank/DDBJ whole genome shotgun (WGS) entry which is preliminary data.</text>
</comment>
<evidence type="ECO:0000313" key="17">
    <source>
        <dbReference type="Proteomes" id="UP001150569"/>
    </source>
</evidence>
<comment type="function">
    <text evidence="10">Introduces a single-strand break via transesterification at a target site in duplex DNA. Releases the supercoiling and torsional tension of DNA introduced during the DNA replication and transcription by transiently cleaving and rejoining one strand of the DNA duplex. The scissile phosphodiester is attacked by the catalytic tyrosine of the enzyme, resulting in the formation of a DNA-(5'-phosphotyrosyl)-enzyme intermediate and the expulsion of a 3'-OH DNA strand.</text>
</comment>
<keyword evidence="3" id="KW-0479">Metal-binding</keyword>